<dbReference type="AlphaFoldDB" id="A0A921GRN7"/>
<dbReference type="Proteomes" id="UP000775129">
    <property type="component" value="Unassembled WGS sequence"/>
</dbReference>
<dbReference type="Gene3D" id="1.10.30.50">
    <property type="match status" value="1"/>
</dbReference>
<evidence type="ECO:0008006" key="4">
    <source>
        <dbReference type="Google" id="ProtNLM"/>
    </source>
</evidence>
<organism evidence="2 3">
    <name type="scientific">Brachybacterium paraconglomeratum</name>
    <dbReference type="NCBI Taxonomy" id="173362"/>
    <lineage>
        <taxon>Bacteria</taxon>
        <taxon>Bacillati</taxon>
        <taxon>Actinomycetota</taxon>
        <taxon>Actinomycetes</taxon>
        <taxon>Micrococcales</taxon>
        <taxon>Dermabacteraceae</taxon>
        <taxon>Brachybacterium</taxon>
    </lineage>
</organism>
<gene>
    <name evidence="2" type="ORF">K8W24_15780</name>
</gene>
<evidence type="ECO:0000313" key="3">
    <source>
        <dbReference type="Proteomes" id="UP000775129"/>
    </source>
</evidence>
<dbReference type="EMBL" id="DYWO01000474">
    <property type="protein sequence ID" value="HJF51222.1"/>
    <property type="molecule type" value="Genomic_DNA"/>
</dbReference>
<feature type="region of interest" description="Disordered" evidence="1">
    <location>
        <begin position="228"/>
        <end position="413"/>
    </location>
</feature>
<feature type="compositionally biased region" description="Low complexity" evidence="1">
    <location>
        <begin position="247"/>
        <end position="264"/>
    </location>
</feature>
<comment type="caution">
    <text evidence="2">The sequence shown here is derived from an EMBL/GenBank/DDBJ whole genome shotgun (WGS) entry which is preliminary data.</text>
</comment>
<evidence type="ECO:0000256" key="1">
    <source>
        <dbReference type="SAM" id="MobiDB-lite"/>
    </source>
</evidence>
<proteinExistence type="predicted"/>
<feature type="region of interest" description="Disordered" evidence="1">
    <location>
        <begin position="176"/>
        <end position="198"/>
    </location>
</feature>
<protein>
    <recommendedName>
        <fullName evidence="4">HNH endonuclease</fullName>
    </recommendedName>
</protein>
<reference evidence="2" key="1">
    <citation type="journal article" date="2021" name="PeerJ">
        <title>Extensive microbial diversity within the chicken gut microbiome revealed by metagenomics and culture.</title>
        <authorList>
            <person name="Gilroy R."/>
            <person name="Ravi A."/>
            <person name="Getino M."/>
            <person name="Pursley I."/>
            <person name="Horton D.L."/>
            <person name="Alikhan N.F."/>
            <person name="Baker D."/>
            <person name="Gharbi K."/>
            <person name="Hall N."/>
            <person name="Watson M."/>
            <person name="Adriaenssens E.M."/>
            <person name="Foster-Nyarko E."/>
            <person name="Jarju S."/>
            <person name="Secka A."/>
            <person name="Antonio M."/>
            <person name="Oren A."/>
            <person name="Chaudhuri R.R."/>
            <person name="La Ragione R."/>
            <person name="Hildebrand F."/>
            <person name="Pallen M.J."/>
        </authorList>
    </citation>
    <scope>NUCLEOTIDE SEQUENCE</scope>
    <source>
        <strain evidence="2">1647</strain>
    </source>
</reference>
<reference evidence="2" key="2">
    <citation type="submission" date="2021-09" db="EMBL/GenBank/DDBJ databases">
        <authorList>
            <person name="Gilroy R."/>
        </authorList>
    </citation>
    <scope>NUCLEOTIDE SEQUENCE</scope>
    <source>
        <strain evidence="2">1647</strain>
    </source>
</reference>
<sequence>MAWLKTGDTAAMDERVLDIAELETAEPWSVNEVYGFVSRMFIQAAQQGSDYRVSMGTAMALSPRYELLLVQASQTGLLELVVEDGRRMIRLVADGDFHHLRTREEIDWENARKADVADLSLVLPVRVRDGDACRYCGEVVNWADRKGGRGGTYDHLRPGQRAQSADDLVVACRSCNGGRRDAGEQRSKRYPLLTPPKENDRYFSKNTLAWFTENATVFIELGLTIPKRQRGAKDRRPGAQTRPDARPAQGPAPETEGAGPAASPHGGEQRPAGPQTRPEPAAPHTSGEQRSGTARDATPTDEHEVPARASDQPADAAPHTSGDQRAGHRSDAPDADLTPDQVAPEVVQKPHSARRDAPGRSLLEAEAEGSGFPGTGRDGTGRAGQGRTGQGAAGPAAPPGRRRKRGRRRRGKR</sequence>
<feature type="compositionally biased region" description="Basic and acidic residues" evidence="1">
    <location>
        <begin position="178"/>
        <end position="187"/>
    </location>
</feature>
<accession>A0A921GRN7</accession>
<feature type="compositionally biased region" description="Gly residues" evidence="1">
    <location>
        <begin position="371"/>
        <end position="392"/>
    </location>
</feature>
<feature type="compositionally biased region" description="Basic residues" evidence="1">
    <location>
        <begin position="400"/>
        <end position="413"/>
    </location>
</feature>
<name>A0A921GRN7_9MICO</name>
<evidence type="ECO:0000313" key="2">
    <source>
        <dbReference type="EMBL" id="HJF51222.1"/>
    </source>
</evidence>